<dbReference type="InterPro" id="IPR036390">
    <property type="entry name" value="WH_DNA-bd_sf"/>
</dbReference>
<dbReference type="InterPro" id="IPR036388">
    <property type="entry name" value="WH-like_DNA-bd_sf"/>
</dbReference>
<protein>
    <recommendedName>
        <fullName evidence="1">Winged helix DNA-binding domain-containing protein</fullName>
    </recommendedName>
</protein>
<dbReference type="EMBL" id="SJPG01000001">
    <property type="protein sequence ID" value="TWT61137.1"/>
    <property type="molecule type" value="Genomic_DNA"/>
</dbReference>
<evidence type="ECO:0000259" key="1">
    <source>
        <dbReference type="Pfam" id="PF13601"/>
    </source>
</evidence>
<accession>A0A5C5XDA1</accession>
<feature type="domain" description="Winged helix DNA-binding" evidence="1">
    <location>
        <begin position="13"/>
        <end position="86"/>
    </location>
</feature>
<dbReference type="Proteomes" id="UP000316095">
    <property type="component" value="Unassembled WGS sequence"/>
</dbReference>
<dbReference type="Gene3D" id="1.10.10.10">
    <property type="entry name" value="Winged helix-like DNA-binding domain superfamily/Winged helix DNA-binding domain"/>
    <property type="match status" value="1"/>
</dbReference>
<evidence type="ECO:0000313" key="3">
    <source>
        <dbReference type="Proteomes" id="UP000316095"/>
    </source>
</evidence>
<dbReference type="AlphaFoldDB" id="A0A5C5XDA1"/>
<dbReference type="RefSeq" id="WP_146503166.1">
    <property type="nucleotide sequence ID" value="NZ_SJPG01000001.1"/>
</dbReference>
<dbReference type="SUPFAM" id="SSF46785">
    <property type="entry name" value="Winged helix' DNA-binding domain"/>
    <property type="match status" value="1"/>
</dbReference>
<organism evidence="2 3">
    <name type="scientific">Rubinisphaera italica</name>
    <dbReference type="NCBI Taxonomy" id="2527969"/>
    <lineage>
        <taxon>Bacteria</taxon>
        <taxon>Pseudomonadati</taxon>
        <taxon>Planctomycetota</taxon>
        <taxon>Planctomycetia</taxon>
        <taxon>Planctomycetales</taxon>
        <taxon>Planctomycetaceae</taxon>
        <taxon>Rubinisphaera</taxon>
    </lineage>
</organism>
<dbReference type="Pfam" id="PF13601">
    <property type="entry name" value="HTH_34"/>
    <property type="match status" value="1"/>
</dbReference>
<proteinExistence type="predicted"/>
<dbReference type="OrthoDB" id="259423at2"/>
<dbReference type="InterPro" id="IPR027395">
    <property type="entry name" value="WH_DNA-bd_dom"/>
</dbReference>
<name>A0A5C5XDA1_9PLAN</name>
<gene>
    <name evidence="2" type="ORF">Pan54_18720</name>
</gene>
<sequence length="213" mass="24298">MLESLKQADRDFLQSLMELESATIAQLCDSQGVTTNAIRIRLTGLMAAGLVERTTVRQGRGRPQHEYRVTNKGKREFGENYSELATVLWQQISHIEDPAIRSQIAAELKKTLINRYGRDIDGIDLSERIQQLQQVLQDYGYQCEVDQQIDKVSLTEKCCPYHDLAVEDRSICELEQTVFEHILGVPLELTQRCVDGHSCCRFEHVELTVDSSK</sequence>
<reference evidence="2 3" key="1">
    <citation type="submission" date="2019-02" db="EMBL/GenBank/DDBJ databases">
        <title>Deep-cultivation of Planctomycetes and their phenomic and genomic characterization uncovers novel biology.</title>
        <authorList>
            <person name="Wiegand S."/>
            <person name="Jogler M."/>
            <person name="Boedeker C."/>
            <person name="Pinto D."/>
            <person name="Vollmers J."/>
            <person name="Rivas-Marin E."/>
            <person name="Kohn T."/>
            <person name="Peeters S.H."/>
            <person name="Heuer A."/>
            <person name="Rast P."/>
            <person name="Oberbeckmann S."/>
            <person name="Bunk B."/>
            <person name="Jeske O."/>
            <person name="Meyerdierks A."/>
            <person name="Storesund J.E."/>
            <person name="Kallscheuer N."/>
            <person name="Luecker S."/>
            <person name="Lage O.M."/>
            <person name="Pohl T."/>
            <person name="Merkel B.J."/>
            <person name="Hornburger P."/>
            <person name="Mueller R.-W."/>
            <person name="Bruemmer F."/>
            <person name="Labrenz M."/>
            <person name="Spormann A.M."/>
            <person name="Op Den Camp H."/>
            <person name="Overmann J."/>
            <person name="Amann R."/>
            <person name="Jetten M.S.M."/>
            <person name="Mascher T."/>
            <person name="Medema M.H."/>
            <person name="Devos D.P."/>
            <person name="Kaster A.-K."/>
            <person name="Ovreas L."/>
            <person name="Rohde M."/>
            <person name="Galperin M.Y."/>
            <person name="Jogler C."/>
        </authorList>
    </citation>
    <scope>NUCLEOTIDE SEQUENCE [LARGE SCALE GENOMIC DNA]</scope>
    <source>
        <strain evidence="2 3">Pan54</strain>
    </source>
</reference>
<keyword evidence="3" id="KW-1185">Reference proteome</keyword>
<evidence type="ECO:0000313" key="2">
    <source>
        <dbReference type="EMBL" id="TWT61137.1"/>
    </source>
</evidence>
<comment type="caution">
    <text evidence="2">The sequence shown here is derived from an EMBL/GenBank/DDBJ whole genome shotgun (WGS) entry which is preliminary data.</text>
</comment>